<sequence length="575" mass="65442">MLPKTQKPPPHARIPPILSAAASAAATAMVLRSLAKDLIPRELQHDLFLRLRRFLSRFSSELTLTVDEYDGLYPNTLFQAAETYLGTVITPDTKRFRASKPEREKRIKVSVEKDEELTDWFGGVPIKWRLFCKDTPRKYVSNPDSLGYEYGATTLKSESRFFELVFHKKIKDKVINEYLPYILEKSKILKEEQRTLKLWTLKIERGMGGLGGPRSKPWQSVNLDHPSTFDTLAMELDAKENIMADLRRFVKRKEFYRRVGKAWKRGYLLYGPPGTGKSSLIAAMANYLNFDVYDLELTAMWSNSELRNLLISTANRSILVVEDIDCSIELQDRFKAAKKPVGKPLVAMDLLQPGQGYDCRSSGVTLSGLLNFIDGLWSSCGDERIIIFTTNHKERLDPALLRPGRMDVHIHMSYCTPCGFRMLAQNYLEISEHPLFIEIERLLKMKKVTPAEVGEQLLKNEEAESALRGLIELLEEKEVEEVKAGHVEQKESRSEGVTELEISEQPLFTQIKRLMEMEKVTPAEVGEQLLEEEEAESAPRGLIELVGEKEEVEEVKAGQVEQKESGSEGVTELEN</sequence>
<evidence type="ECO:0000256" key="6">
    <source>
        <dbReference type="RuleBase" id="RU003651"/>
    </source>
</evidence>
<feature type="region of interest" description="Disordered" evidence="7">
    <location>
        <begin position="553"/>
        <end position="575"/>
    </location>
</feature>
<dbReference type="Pfam" id="PF25568">
    <property type="entry name" value="AAA_lid_At3g28540"/>
    <property type="match status" value="2"/>
</dbReference>
<comment type="cofactor">
    <cofactor evidence="1">
        <name>Mg(2+)</name>
        <dbReference type="ChEBI" id="CHEBI:18420"/>
    </cofactor>
</comment>
<dbReference type="InterPro" id="IPR058017">
    <property type="entry name" value="At3g28540-like_C"/>
</dbReference>
<dbReference type="AlphaFoldDB" id="A0A834LPB3"/>
<evidence type="ECO:0000313" key="10">
    <source>
        <dbReference type="Proteomes" id="UP000626092"/>
    </source>
</evidence>
<comment type="similarity">
    <text evidence="2">Belongs to the AAA ATPase family. BCS1 subfamily.</text>
</comment>
<evidence type="ECO:0000256" key="5">
    <source>
        <dbReference type="ARBA" id="ARBA00049360"/>
    </source>
</evidence>
<dbReference type="PROSITE" id="PS00674">
    <property type="entry name" value="AAA"/>
    <property type="match status" value="1"/>
</dbReference>
<evidence type="ECO:0000256" key="7">
    <source>
        <dbReference type="SAM" id="MobiDB-lite"/>
    </source>
</evidence>
<dbReference type="Pfam" id="PF00004">
    <property type="entry name" value="AAA"/>
    <property type="match status" value="1"/>
</dbReference>
<keyword evidence="4" id="KW-0460">Magnesium</keyword>
<proteinExistence type="inferred from homology"/>
<dbReference type="Gene3D" id="3.40.50.300">
    <property type="entry name" value="P-loop containing nucleotide triphosphate hydrolases"/>
    <property type="match status" value="1"/>
</dbReference>
<evidence type="ECO:0000256" key="4">
    <source>
        <dbReference type="ARBA" id="ARBA00022842"/>
    </source>
</evidence>
<dbReference type="InterPro" id="IPR003960">
    <property type="entry name" value="ATPase_AAA_CS"/>
</dbReference>
<keyword evidence="6" id="KW-0547">Nucleotide-binding</keyword>
<evidence type="ECO:0000256" key="1">
    <source>
        <dbReference type="ARBA" id="ARBA00001946"/>
    </source>
</evidence>
<dbReference type="OrthoDB" id="10251412at2759"/>
<dbReference type="CDD" id="cd19510">
    <property type="entry name" value="RecA-like_BCS1"/>
    <property type="match status" value="1"/>
</dbReference>
<dbReference type="InterPro" id="IPR027417">
    <property type="entry name" value="P-loop_NTPase"/>
</dbReference>
<dbReference type="Proteomes" id="UP000626092">
    <property type="component" value="Unassembled WGS sequence"/>
</dbReference>
<dbReference type="GO" id="GO:0006950">
    <property type="term" value="P:response to stress"/>
    <property type="evidence" value="ECO:0007669"/>
    <property type="project" value="UniProtKB-ARBA"/>
</dbReference>
<feature type="domain" description="AAA+ ATPase" evidence="8">
    <location>
        <begin position="263"/>
        <end position="416"/>
    </location>
</feature>
<name>A0A834LPB3_RHOSS</name>
<accession>A0A834LPB3</accession>
<dbReference type="InterPro" id="IPR025753">
    <property type="entry name" value="AAA_N_dom"/>
</dbReference>
<dbReference type="InterPro" id="IPR003593">
    <property type="entry name" value="AAA+_ATPase"/>
</dbReference>
<reference evidence="9" key="1">
    <citation type="submission" date="2019-11" db="EMBL/GenBank/DDBJ databases">
        <authorList>
            <person name="Liu Y."/>
            <person name="Hou J."/>
            <person name="Li T.-Q."/>
            <person name="Guan C.-H."/>
            <person name="Wu X."/>
            <person name="Wu H.-Z."/>
            <person name="Ling F."/>
            <person name="Zhang R."/>
            <person name="Shi X.-G."/>
            <person name="Ren J.-P."/>
            <person name="Chen E.-F."/>
            <person name="Sun J.-M."/>
        </authorList>
    </citation>
    <scope>NUCLEOTIDE SEQUENCE</scope>
    <source>
        <strain evidence="9">Adult_tree_wgs_1</strain>
        <tissue evidence="9">Leaves</tissue>
    </source>
</reference>
<dbReference type="InterPro" id="IPR050747">
    <property type="entry name" value="Mitochondrial_chaperone_BCS1"/>
</dbReference>
<dbReference type="GO" id="GO:0005524">
    <property type="term" value="F:ATP binding"/>
    <property type="evidence" value="ECO:0007669"/>
    <property type="project" value="UniProtKB-KW"/>
</dbReference>
<evidence type="ECO:0000259" key="8">
    <source>
        <dbReference type="SMART" id="SM00382"/>
    </source>
</evidence>
<keyword evidence="10" id="KW-1185">Reference proteome</keyword>
<dbReference type="PANTHER" id="PTHR23070">
    <property type="entry name" value="BCS1 AAA-TYPE ATPASE"/>
    <property type="match status" value="1"/>
</dbReference>
<dbReference type="InterPro" id="IPR003959">
    <property type="entry name" value="ATPase_AAA_core"/>
</dbReference>
<comment type="caution">
    <text evidence="9">The sequence shown here is derived from an EMBL/GenBank/DDBJ whole genome shotgun (WGS) entry which is preliminary data.</text>
</comment>
<comment type="catalytic activity">
    <reaction evidence="5">
        <text>ATP + H2O = ADP + phosphate + H(+)</text>
        <dbReference type="Rhea" id="RHEA:13065"/>
        <dbReference type="ChEBI" id="CHEBI:15377"/>
        <dbReference type="ChEBI" id="CHEBI:15378"/>
        <dbReference type="ChEBI" id="CHEBI:30616"/>
        <dbReference type="ChEBI" id="CHEBI:43474"/>
        <dbReference type="ChEBI" id="CHEBI:456216"/>
    </reaction>
</comment>
<keyword evidence="6" id="KW-0067">ATP-binding</keyword>
<dbReference type="SMART" id="SM00382">
    <property type="entry name" value="AAA"/>
    <property type="match status" value="1"/>
</dbReference>
<dbReference type="EMBL" id="WJXA01000005">
    <property type="protein sequence ID" value="KAF7143352.1"/>
    <property type="molecule type" value="Genomic_DNA"/>
</dbReference>
<protein>
    <recommendedName>
        <fullName evidence="8">AAA+ ATPase domain-containing protein</fullName>
    </recommendedName>
</protein>
<dbReference type="Gene3D" id="6.10.280.40">
    <property type="match status" value="1"/>
</dbReference>
<evidence type="ECO:0000256" key="2">
    <source>
        <dbReference type="ARBA" id="ARBA00007448"/>
    </source>
</evidence>
<keyword evidence="3" id="KW-0378">Hydrolase</keyword>
<dbReference type="Pfam" id="PF14363">
    <property type="entry name" value="AAA_assoc"/>
    <property type="match status" value="1"/>
</dbReference>
<organism evidence="9 10">
    <name type="scientific">Rhododendron simsii</name>
    <name type="common">Sims's rhododendron</name>
    <dbReference type="NCBI Taxonomy" id="118357"/>
    <lineage>
        <taxon>Eukaryota</taxon>
        <taxon>Viridiplantae</taxon>
        <taxon>Streptophyta</taxon>
        <taxon>Embryophyta</taxon>
        <taxon>Tracheophyta</taxon>
        <taxon>Spermatophyta</taxon>
        <taxon>Magnoliopsida</taxon>
        <taxon>eudicotyledons</taxon>
        <taxon>Gunneridae</taxon>
        <taxon>Pentapetalae</taxon>
        <taxon>asterids</taxon>
        <taxon>Ericales</taxon>
        <taxon>Ericaceae</taxon>
        <taxon>Ericoideae</taxon>
        <taxon>Rhodoreae</taxon>
        <taxon>Rhododendron</taxon>
    </lineage>
</organism>
<gene>
    <name evidence="9" type="ORF">RHSIM_Rhsim05G0072100</name>
</gene>
<evidence type="ECO:0000313" key="9">
    <source>
        <dbReference type="EMBL" id="KAF7143352.1"/>
    </source>
</evidence>
<evidence type="ECO:0000256" key="3">
    <source>
        <dbReference type="ARBA" id="ARBA00022801"/>
    </source>
</evidence>
<dbReference type="GO" id="GO:0016887">
    <property type="term" value="F:ATP hydrolysis activity"/>
    <property type="evidence" value="ECO:0007669"/>
    <property type="project" value="InterPro"/>
</dbReference>
<dbReference type="SUPFAM" id="SSF52540">
    <property type="entry name" value="P-loop containing nucleoside triphosphate hydrolases"/>
    <property type="match status" value="1"/>
</dbReference>